<dbReference type="SUPFAM" id="SSF51445">
    <property type="entry name" value="(Trans)glycosidases"/>
    <property type="match status" value="1"/>
</dbReference>
<dbReference type="PANTHER" id="PTHR12631:SF10">
    <property type="entry name" value="BETA-XYLOSIDASE-LIKE PROTEIN-RELATED"/>
    <property type="match status" value="1"/>
</dbReference>
<feature type="chain" id="PRO_5045962909" description="Glycosyl hydrolase family 39" evidence="1">
    <location>
        <begin position="23"/>
        <end position="434"/>
    </location>
</feature>
<organism evidence="2 3">
    <name type="scientific">Actinomycetospora flava</name>
    <dbReference type="NCBI Taxonomy" id="3129232"/>
    <lineage>
        <taxon>Bacteria</taxon>
        <taxon>Bacillati</taxon>
        <taxon>Actinomycetota</taxon>
        <taxon>Actinomycetes</taxon>
        <taxon>Pseudonocardiales</taxon>
        <taxon>Pseudonocardiaceae</taxon>
        <taxon>Actinomycetospora</taxon>
    </lineage>
</organism>
<accession>A0ABU8MA98</accession>
<protein>
    <recommendedName>
        <fullName evidence="4">Glycosyl hydrolase family 39</fullName>
    </recommendedName>
</protein>
<keyword evidence="1" id="KW-0732">Signal</keyword>
<gene>
    <name evidence="2" type="ORF">WCD58_24190</name>
</gene>
<dbReference type="Proteomes" id="UP001369736">
    <property type="component" value="Unassembled WGS sequence"/>
</dbReference>
<dbReference type="PROSITE" id="PS51257">
    <property type="entry name" value="PROKAR_LIPOPROTEIN"/>
    <property type="match status" value="1"/>
</dbReference>
<dbReference type="RefSeq" id="WP_337705643.1">
    <property type="nucleotide sequence ID" value="NZ_JBBEGM010000011.1"/>
</dbReference>
<evidence type="ECO:0000313" key="2">
    <source>
        <dbReference type="EMBL" id="MEJ2864279.1"/>
    </source>
</evidence>
<proteinExistence type="predicted"/>
<evidence type="ECO:0000313" key="3">
    <source>
        <dbReference type="Proteomes" id="UP001369736"/>
    </source>
</evidence>
<evidence type="ECO:0008006" key="4">
    <source>
        <dbReference type="Google" id="ProtNLM"/>
    </source>
</evidence>
<keyword evidence="3" id="KW-1185">Reference proteome</keyword>
<feature type="signal peptide" evidence="1">
    <location>
        <begin position="1"/>
        <end position="22"/>
    </location>
</feature>
<dbReference type="EMBL" id="JBBEGM010000011">
    <property type="protein sequence ID" value="MEJ2864279.1"/>
    <property type="molecule type" value="Genomic_DNA"/>
</dbReference>
<reference evidence="2 3" key="1">
    <citation type="submission" date="2024-03" db="EMBL/GenBank/DDBJ databases">
        <title>Actinomycetospora sp. OC33-EN07, a novel actinomycete isolated from wild orchid (Aerides multiflora).</title>
        <authorList>
            <person name="Suriyachadkun C."/>
        </authorList>
    </citation>
    <scope>NUCLEOTIDE SEQUENCE [LARGE SCALE GENOMIC DNA]</scope>
    <source>
        <strain evidence="2 3">OC33-EN07</strain>
    </source>
</reference>
<comment type="caution">
    <text evidence="2">The sequence shown here is derived from an EMBL/GenBank/DDBJ whole genome shotgun (WGS) entry which is preliminary data.</text>
</comment>
<dbReference type="InterPro" id="IPR051923">
    <property type="entry name" value="Glycosyl_Hydrolase_39"/>
</dbReference>
<sequence>MRPLLTALVLAVVVLVSCGAGAGSTAPGPDWGWVAQERPLSLGVTHMQYSLDAFGDPSAVARGREILRGAGRWQNQHLMGFGVQNPEPSPGVRDWTSLDARMRLIAGTGGTTVLTLAGAPDWMKGGAPGATDWAEIETAPEPEHFDDFARLSADAVARYPQVAAVQVWNEFKGFHDAATNTWDAAAYTDLYNRIHRAVKQVRPDVLVGGPYVPLDAWSADGRGGTPSDVRGPWGVTDGRALDAVSYWLAHYDGADFLTIDGGTGTKDAGLITTPTRGVDRFAALTRWLRERSDLPIWWAEFYPEPADTETRSDTPQRAVMALEAVAAFARSGVDTALLWQPQAGEPLRHAALWTDVATAAGGTPTPLTEPWTWLAPRLARGEVEVGRSPDTRLLGFRAADGVLVVNSSAESASVATTAGPLDLPGYATAVLPRF</sequence>
<dbReference type="Gene3D" id="3.20.20.80">
    <property type="entry name" value="Glycosidases"/>
    <property type="match status" value="1"/>
</dbReference>
<dbReference type="PANTHER" id="PTHR12631">
    <property type="entry name" value="ALPHA-L-IDURONIDASE"/>
    <property type="match status" value="1"/>
</dbReference>
<evidence type="ECO:0000256" key="1">
    <source>
        <dbReference type="SAM" id="SignalP"/>
    </source>
</evidence>
<name>A0ABU8MA98_9PSEU</name>
<dbReference type="InterPro" id="IPR017853">
    <property type="entry name" value="GH"/>
</dbReference>